<reference evidence="2 3" key="1">
    <citation type="submission" date="2015-02" db="EMBL/GenBank/DDBJ databases">
        <title>Nostoc linckia genome annotation.</title>
        <authorList>
            <person name="Zhou Z."/>
        </authorList>
    </citation>
    <scope>NUCLEOTIDE SEQUENCE [LARGE SCALE GENOMIC DNA]</scope>
    <source>
        <strain evidence="3">z7</strain>
    </source>
</reference>
<gene>
    <name evidence="2" type="ORF">VF04_14630</name>
</gene>
<feature type="compositionally biased region" description="Low complexity" evidence="1">
    <location>
        <begin position="7"/>
        <end position="33"/>
    </location>
</feature>
<organism evidence="2 3">
    <name type="scientific">Nostoc linckia z7</name>
    <dbReference type="NCBI Taxonomy" id="1628745"/>
    <lineage>
        <taxon>Bacteria</taxon>
        <taxon>Bacillati</taxon>
        <taxon>Cyanobacteriota</taxon>
        <taxon>Cyanophyceae</taxon>
        <taxon>Nostocales</taxon>
        <taxon>Nostocaceae</taxon>
        <taxon>Nostoc</taxon>
    </lineage>
</organism>
<keyword evidence="3" id="KW-1185">Reference proteome</keyword>
<evidence type="ECO:0000313" key="3">
    <source>
        <dbReference type="Proteomes" id="UP000222523"/>
    </source>
</evidence>
<sequence length="88" mass="9107">MELGVWSYSPLSPHLPISPTSLSPLSTPSPSSPHSPLYKAALLDSVQVAIAVITLGAADTGVAIKDGNLGISLVCLKAHLSSQITFLR</sequence>
<feature type="region of interest" description="Disordered" evidence="1">
    <location>
        <begin position="1"/>
        <end position="33"/>
    </location>
</feature>
<comment type="caution">
    <text evidence="2">The sequence shown here is derived from an EMBL/GenBank/DDBJ whole genome shotgun (WGS) entry which is preliminary data.</text>
</comment>
<dbReference type="RefSeq" id="WP_143861928.1">
    <property type="nucleotide sequence ID" value="NZ_LAHC01000033.1"/>
</dbReference>
<dbReference type="EMBL" id="LAHC01000033">
    <property type="protein sequence ID" value="PHJ96902.1"/>
    <property type="molecule type" value="Genomic_DNA"/>
</dbReference>
<protein>
    <submittedName>
        <fullName evidence="2">Uncharacterized protein</fullName>
    </submittedName>
</protein>
<accession>A0ABX4KMY3</accession>
<evidence type="ECO:0000256" key="1">
    <source>
        <dbReference type="SAM" id="MobiDB-lite"/>
    </source>
</evidence>
<proteinExistence type="predicted"/>
<dbReference type="Proteomes" id="UP000222523">
    <property type="component" value="Unassembled WGS sequence"/>
</dbReference>
<evidence type="ECO:0000313" key="2">
    <source>
        <dbReference type="EMBL" id="PHJ96902.1"/>
    </source>
</evidence>
<name>A0ABX4KMY3_NOSLI</name>